<sequence>MSVRFDRAYAQQAVCGPSRTSFLTGRRPDTTRVFNLDDYWRTVAGNFSTLPQYFKEHGYASHGIGKIFHPGTSAGHADDSPYSWTDKYDRAQATLNTGSKDAAAIHPVDETGGKLQDTVIADNAIAWMKNHAQHGNQPFFLAVGFHKPHLPWVFPKQYLSLYPLSHIHLAKYRTKPSNIPDYAWSDFGELRGYQDVASLHLTAPEYHIADNEQLKLRQAYSASVSYMDAQLGRVLDALHHNGFTQNTIIVFLGDHVTVVALSLFRACQDAAYSQYPRGGHGHRVMGYTIRTDQ</sequence>
<dbReference type="PANTHER" id="PTHR45953">
    <property type="entry name" value="IDURONATE 2-SULFATASE"/>
    <property type="match status" value="1"/>
</dbReference>
<dbReference type="PROSITE" id="PS00523">
    <property type="entry name" value="SULFATASE_1"/>
    <property type="match status" value="1"/>
</dbReference>
<dbReference type="Pfam" id="PF00884">
    <property type="entry name" value="Sulfatase"/>
    <property type="match status" value="1"/>
</dbReference>
<dbReference type="PANTHER" id="PTHR45953:SF1">
    <property type="entry name" value="IDURONATE 2-SULFATASE"/>
    <property type="match status" value="1"/>
</dbReference>
<dbReference type="AlphaFoldDB" id="A0ABD0LMC3"/>
<evidence type="ECO:0000259" key="5">
    <source>
        <dbReference type="Pfam" id="PF00884"/>
    </source>
</evidence>
<dbReference type="GO" id="GO:0016787">
    <property type="term" value="F:hydrolase activity"/>
    <property type="evidence" value="ECO:0007669"/>
    <property type="project" value="UniProtKB-KW"/>
</dbReference>
<reference evidence="6 7" key="1">
    <citation type="journal article" date="2023" name="Sci. Data">
        <title>Genome assembly of the Korean intertidal mud-creeper Batillaria attramentaria.</title>
        <authorList>
            <person name="Patra A.K."/>
            <person name="Ho P.T."/>
            <person name="Jun S."/>
            <person name="Lee S.J."/>
            <person name="Kim Y."/>
            <person name="Won Y.J."/>
        </authorList>
    </citation>
    <scope>NUCLEOTIDE SEQUENCE [LARGE SCALE GENOMIC DNA]</scope>
    <source>
        <strain evidence="6">Wonlab-2016</strain>
    </source>
</reference>
<keyword evidence="7" id="KW-1185">Reference proteome</keyword>
<evidence type="ECO:0000256" key="1">
    <source>
        <dbReference type="ARBA" id="ARBA00001913"/>
    </source>
</evidence>
<accession>A0ABD0LMC3</accession>
<evidence type="ECO:0000256" key="4">
    <source>
        <dbReference type="ARBA" id="ARBA00022801"/>
    </source>
</evidence>
<proteinExistence type="inferred from homology"/>
<dbReference type="Gene3D" id="3.40.720.10">
    <property type="entry name" value="Alkaline Phosphatase, subunit A"/>
    <property type="match status" value="1"/>
</dbReference>
<evidence type="ECO:0000256" key="3">
    <source>
        <dbReference type="ARBA" id="ARBA00022723"/>
    </source>
</evidence>
<dbReference type="EMBL" id="JACVVK020000036">
    <property type="protein sequence ID" value="KAK7500512.1"/>
    <property type="molecule type" value="Genomic_DNA"/>
</dbReference>
<dbReference type="InterPro" id="IPR000917">
    <property type="entry name" value="Sulfatase_N"/>
</dbReference>
<keyword evidence="3" id="KW-0479">Metal-binding</keyword>
<feature type="non-terminal residue" evidence="6">
    <location>
        <position position="293"/>
    </location>
</feature>
<protein>
    <recommendedName>
        <fullName evidence="5">Sulfatase N-terminal domain-containing protein</fullName>
    </recommendedName>
</protein>
<dbReference type="SUPFAM" id="SSF53649">
    <property type="entry name" value="Alkaline phosphatase-like"/>
    <property type="match status" value="1"/>
</dbReference>
<organism evidence="6 7">
    <name type="scientific">Batillaria attramentaria</name>
    <dbReference type="NCBI Taxonomy" id="370345"/>
    <lineage>
        <taxon>Eukaryota</taxon>
        <taxon>Metazoa</taxon>
        <taxon>Spiralia</taxon>
        <taxon>Lophotrochozoa</taxon>
        <taxon>Mollusca</taxon>
        <taxon>Gastropoda</taxon>
        <taxon>Caenogastropoda</taxon>
        <taxon>Sorbeoconcha</taxon>
        <taxon>Cerithioidea</taxon>
        <taxon>Batillariidae</taxon>
        <taxon>Batillaria</taxon>
    </lineage>
</organism>
<feature type="domain" description="Sulfatase N-terminal" evidence="5">
    <location>
        <begin position="3"/>
        <end position="257"/>
    </location>
</feature>
<dbReference type="Proteomes" id="UP001519460">
    <property type="component" value="Unassembled WGS sequence"/>
</dbReference>
<keyword evidence="4" id="KW-0378">Hydrolase</keyword>
<dbReference type="InterPro" id="IPR024607">
    <property type="entry name" value="Sulfatase_CS"/>
</dbReference>
<comment type="caution">
    <text evidence="6">The sequence shown here is derived from an EMBL/GenBank/DDBJ whole genome shotgun (WGS) entry which is preliminary data.</text>
</comment>
<comment type="similarity">
    <text evidence="2">Belongs to the sulfatase family.</text>
</comment>
<name>A0ABD0LMC3_9CAEN</name>
<dbReference type="PROSITE" id="PS00149">
    <property type="entry name" value="SULFATASE_2"/>
    <property type="match status" value="1"/>
</dbReference>
<evidence type="ECO:0000256" key="2">
    <source>
        <dbReference type="ARBA" id="ARBA00008779"/>
    </source>
</evidence>
<dbReference type="GO" id="GO:0046872">
    <property type="term" value="F:metal ion binding"/>
    <property type="evidence" value="ECO:0007669"/>
    <property type="project" value="UniProtKB-KW"/>
</dbReference>
<gene>
    <name evidence="6" type="ORF">BaRGS_00008087</name>
</gene>
<evidence type="ECO:0000313" key="7">
    <source>
        <dbReference type="Proteomes" id="UP001519460"/>
    </source>
</evidence>
<comment type="cofactor">
    <cofactor evidence="1">
        <name>Ca(2+)</name>
        <dbReference type="ChEBI" id="CHEBI:29108"/>
    </cofactor>
</comment>
<evidence type="ECO:0000313" key="6">
    <source>
        <dbReference type="EMBL" id="KAK7500512.1"/>
    </source>
</evidence>
<dbReference type="InterPro" id="IPR017850">
    <property type="entry name" value="Alkaline_phosphatase_core_sf"/>
</dbReference>